<sequence length="325" mass="34203">MKSIIFSSALLLLGTALGNVLPSAAPGSEMAADLGGHAKFLARRGCTANNCARAVTGTAAKPALTVRQSDCSSFMRRTVLFPTTTVTQMPQRRQQTIIPGSVPSYASACNDVSQYSSACSCWGITATTVTVRPTATVVPTTLTGVLQVRDSNGNSLGYVTTDPNYWTPLLNSDKSGALVVSFVVPTTPTTNSELTIVTNGNAAYPFFGFVQGRDSTDAVEQPGSYNYLYLDPTAHTNPGSAPQVVNNYFNTVNGLSHSSESSVWNINVATGAVTPLWINPDGNPAASLQLFLQSNHVYAGSDPGAFKSRFPAPVTTGITFTFVPN</sequence>
<gene>
    <name evidence="2" type="ORF">BP5796_12272</name>
</gene>
<evidence type="ECO:0000313" key="3">
    <source>
        <dbReference type="Proteomes" id="UP000256328"/>
    </source>
</evidence>
<dbReference type="AlphaFoldDB" id="A0A3D8Q929"/>
<evidence type="ECO:0000313" key="2">
    <source>
        <dbReference type="EMBL" id="RDW58342.1"/>
    </source>
</evidence>
<protein>
    <submittedName>
        <fullName evidence="2">Uncharacterized protein</fullName>
    </submittedName>
</protein>
<accession>A0A3D8Q929</accession>
<proteinExistence type="predicted"/>
<reference evidence="2 3" key="1">
    <citation type="journal article" date="2018" name="IMA Fungus">
        <title>IMA Genome-F 9: Draft genome sequence of Annulohypoxylon stygium, Aspergillus mulundensis, Berkeleyomyces basicola (syn. Thielaviopsis basicola), Ceratocystis smalleyi, two Cercospora beticola strains, Coleophoma cylindrospora, Fusarium fracticaudum, Phialophora cf. hyalina, and Morchella septimelata.</title>
        <authorList>
            <person name="Wingfield B.D."/>
            <person name="Bills G.F."/>
            <person name="Dong Y."/>
            <person name="Huang W."/>
            <person name="Nel W.J."/>
            <person name="Swalarsk-Parry B.S."/>
            <person name="Vaghefi N."/>
            <person name="Wilken P.M."/>
            <person name="An Z."/>
            <person name="de Beer Z.W."/>
            <person name="De Vos L."/>
            <person name="Chen L."/>
            <person name="Duong T.A."/>
            <person name="Gao Y."/>
            <person name="Hammerbacher A."/>
            <person name="Kikkert J.R."/>
            <person name="Li Y."/>
            <person name="Li H."/>
            <person name="Li K."/>
            <person name="Li Q."/>
            <person name="Liu X."/>
            <person name="Ma X."/>
            <person name="Naidoo K."/>
            <person name="Pethybridge S.J."/>
            <person name="Sun J."/>
            <person name="Steenkamp E.T."/>
            <person name="van der Nest M.A."/>
            <person name="van Wyk S."/>
            <person name="Wingfield M.J."/>
            <person name="Xiong C."/>
            <person name="Yue Q."/>
            <person name="Zhang X."/>
        </authorList>
    </citation>
    <scope>NUCLEOTIDE SEQUENCE [LARGE SCALE GENOMIC DNA]</scope>
    <source>
        <strain evidence="2 3">BP5796</strain>
    </source>
</reference>
<keyword evidence="1" id="KW-0732">Signal</keyword>
<feature type="chain" id="PRO_5017622386" evidence="1">
    <location>
        <begin position="19"/>
        <end position="325"/>
    </location>
</feature>
<feature type="signal peptide" evidence="1">
    <location>
        <begin position="1"/>
        <end position="18"/>
    </location>
</feature>
<name>A0A3D8Q929_9HELO</name>
<evidence type="ECO:0000256" key="1">
    <source>
        <dbReference type="SAM" id="SignalP"/>
    </source>
</evidence>
<comment type="caution">
    <text evidence="2">The sequence shown here is derived from an EMBL/GenBank/DDBJ whole genome shotgun (WGS) entry which is preliminary data.</text>
</comment>
<dbReference type="OrthoDB" id="5596743at2759"/>
<dbReference type="EMBL" id="PDLN01000021">
    <property type="protein sequence ID" value="RDW58342.1"/>
    <property type="molecule type" value="Genomic_DNA"/>
</dbReference>
<organism evidence="2 3">
    <name type="scientific">Coleophoma crateriformis</name>
    <dbReference type="NCBI Taxonomy" id="565419"/>
    <lineage>
        <taxon>Eukaryota</taxon>
        <taxon>Fungi</taxon>
        <taxon>Dikarya</taxon>
        <taxon>Ascomycota</taxon>
        <taxon>Pezizomycotina</taxon>
        <taxon>Leotiomycetes</taxon>
        <taxon>Helotiales</taxon>
        <taxon>Dermateaceae</taxon>
        <taxon>Coleophoma</taxon>
    </lineage>
</organism>
<dbReference type="Proteomes" id="UP000256328">
    <property type="component" value="Unassembled WGS sequence"/>
</dbReference>
<keyword evidence="3" id="KW-1185">Reference proteome</keyword>